<evidence type="ECO:0008006" key="4">
    <source>
        <dbReference type="Google" id="ProtNLM"/>
    </source>
</evidence>
<evidence type="ECO:0000256" key="1">
    <source>
        <dbReference type="SAM" id="Phobius"/>
    </source>
</evidence>
<dbReference type="RefSeq" id="WP_249903148.1">
    <property type="nucleotide sequence ID" value="NZ_JAMGBA010000001.1"/>
</dbReference>
<evidence type="ECO:0000313" key="2">
    <source>
        <dbReference type="EMBL" id="MCL6697796.1"/>
    </source>
</evidence>
<protein>
    <recommendedName>
        <fullName evidence="4">Type II secretory pathway, component PulK</fullName>
    </recommendedName>
</protein>
<comment type="caution">
    <text evidence="2">The sequence shown here is derived from an EMBL/GenBank/DDBJ whole genome shotgun (WGS) entry which is preliminary data.</text>
</comment>
<feature type="transmembrane region" description="Helical" evidence="1">
    <location>
        <begin position="15"/>
        <end position="35"/>
    </location>
</feature>
<proteinExistence type="predicted"/>
<keyword evidence="3" id="KW-1185">Reference proteome</keyword>
<gene>
    <name evidence="2" type="ORF">LZ496_03220</name>
</gene>
<reference evidence="2 3" key="1">
    <citation type="submission" date="2022-05" db="EMBL/GenBank/DDBJ databases">
        <authorList>
            <person name="Jo J.-H."/>
            <person name="Im W.-T."/>
        </authorList>
    </citation>
    <scope>NUCLEOTIDE SEQUENCE [LARGE SCALE GENOMIC DNA]</scope>
    <source>
        <strain evidence="2 3">NSE70-1</strain>
    </source>
</reference>
<dbReference type="Proteomes" id="UP001203410">
    <property type="component" value="Unassembled WGS sequence"/>
</dbReference>
<sequence>MLGLRQLTDDQKKNVRHWGMEFVVVVIGVLLALWLQQWGERQQELADMHAAEDAIHDELRAALSSLMWREAISQCHIDRAKLLQSKIAAGSNSWPGLNENALALQMEGIMTSSVAPSVYQRPVEPLTNAAWTSALATGALGPMDRERFAKLVGLYAQVDLMRAARDREDVAAAALSPLGNPLTLTPELKAHMLEAIYQVDRSRFTFGLVNSRDFAAEMKSLGWDDTSQMDRLIEEEVKDTAAEGFKWRPCVAPVRNPFKPV</sequence>
<keyword evidence="1" id="KW-0812">Transmembrane</keyword>
<keyword evidence="1" id="KW-1133">Transmembrane helix</keyword>
<name>A0ABT0RS56_9SPHN</name>
<organism evidence="2 3">
    <name type="scientific">Sphingomonas caseinilyticus</name>
    <dbReference type="NCBI Taxonomy" id="2908205"/>
    <lineage>
        <taxon>Bacteria</taxon>
        <taxon>Pseudomonadati</taxon>
        <taxon>Pseudomonadota</taxon>
        <taxon>Alphaproteobacteria</taxon>
        <taxon>Sphingomonadales</taxon>
        <taxon>Sphingomonadaceae</taxon>
        <taxon>Sphingomonas</taxon>
    </lineage>
</organism>
<dbReference type="EMBL" id="JAMGBA010000001">
    <property type="protein sequence ID" value="MCL6697796.1"/>
    <property type="molecule type" value="Genomic_DNA"/>
</dbReference>
<accession>A0ABT0RS56</accession>
<keyword evidence="1" id="KW-0472">Membrane</keyword>
<evidence type="ECO:0000313" key="3">
    <source>
        <dbReference type="Proteomes" id="UP001203410"/>
    </source>
</evidence>